<accession>A0A1M7E883</accession>
<proteinExistence type="predicted"/>
<dbReference type="RefSeq" id="WP_073294804.1">
    <property type="nucleotide sequence ID" value="NZ_FRAV01000027.1"/>
</dbReference>
<dbReference type="AlphaFoldDB" id="A0A1M7E883"/>
<dbReference type="STRING" id="1302687.SAMN05444267_102731"/>
<dbReference type="Proteomes" id="UP000184364">
    <property type="component" value="Unassembled WGS sequence"/>
</dbReference>
<protein>
    <submittedName>
        <fullName evidence="2">Uncharacterized protein</fullName>
    </submittedName>
</protein>
<feature type="signal peptide" evidence="1">
    <location>
        <begin position="1"/>
        <end position="19"/>
    </location>
</feature>
<gene>
    <name evidence="2" type="ORF">SAMN05444267_102731</name>
</gene>
<keyword evidence="1" id="KW-0732">Signal</keyword>
<evidence type="ECO:0000256" key="1">
    <source>
        <dbReference type="SAM" id="SignalP"/>
    </source>
</evidence>
<dbReference type="EMBL" id="FRAV01000027">
    <property type="protein sequence ID" value="SHL87947.1"/>
    <property type="molecule type" value="Genomic_DNA"/>
</dbReference>
<sequence>MKKIFMILLAITFSSIVYSQVGINTASPKSTLDITAKNSTGASTNVDGLLVPRLDRLRAQSMISVPLSTMIYVNDISTGAAAGIAANIDAVGYYYYNGTIWVKTETLTTLTNNNNGTFTYVSENGTGVSINAVVPKFFYMPSIVLPTNIADPAYNPSTGEFTLNLYQLYSSQFTAPVISSNAASTLPVLSSGDMDYFVTYSDASVFNIISLGTDGILKYKLQTGYVISEKTYMNVVLKVK</sequence>
<reference evidence="3" key="1">
    <citation type="submission" date="2016-11" db="EMBL/GenBank/DDBJ databases">
        <authorList>
            <person name="Varghese N."/>
            <person name="Submissions S."/>
        </authorList>
    </citation>
    <scope>NUCLEOTIDE SEQUENCE [LARGE SCALE GENOMIC DNA]</scope>
    <source>
        <strain evidence="3">DSM 26899</strain>
    </source>
</reference>
<feature type="chain" id="PRO_5012748596" evidence="1">
    <location>
        <begin position="20"/>
        <end position="240"/>
    </location>
</feature>
<keyword evidence="3" id="KW-1185">Reference proteome</keyword>
<organism evidence="2 3">
    <name type="scientific">Chryseobacterium polytrichastri</name>
    <dbReference type="NCBI Taxonomy" id="1302687"/>
    <lineage>
        <taxon>Bacteria</taxon>
        <taxon>Pseudomonadati</taxon>
        <taxon>Bacteroidota</taxon>
        <taxon>Flavobacteriia</taxon>
        <taxon>Flavobacteriales</taxon>
        <taxon>Weeksellaceae</taxon>
        <taxon>Chryseobacterium group</taxon>
        <taxon>Chryseobacterium</taxon>
    </lineage>
</organism>
<evidence type="ECO:0000313" key="2">
    <source>
        <dbReference type="EMBL" id="SHL87947.1"/>
    </source>
</evidence>
<dbReference type="OrthoDB" id="1453775at2"/>
<name>A0A1M7E883_9FLAO</name>
<evidence type="ECO:0000313" key="3">
    <source>
        <dbReference type="Proteomes" id="UP000184364"/>
    </source>
</evidence>